<dbReference type="Pfam" id="PF11992">
    <property type="entry name" value="TgpA_N"/>
    <property type="match status" value="1"/>
</dbReference>
<keyword evidence="2" id="KW-0472">Membrane</keyword>
<keyword evidence="2" id="KW-1133">Transmembrane helix</keyword>
<feature type="transmembrane region" description="Helical" evidence="2">
    <location>
        <begin position="137"/>
        <end position="157"/>
    </location>
</feature>
<comment type="caution">
    <text evidence="4">The sequence shown here is derived from an EMBL/GenBank/DDBJ whole genome shotgun (WGS) entry which is preliminary data.</text>
</comment>
<reference evidence="5" key="1">
    <citation type="journal article" date="2019" name="Int. J. Syst. Evol. Microbiol.">
        <title>The Global Catalogue of Microorganisms (GCM) 10K type strain sequencing project: providing services to taxonomists for standard genome sequencing and annotation.</title>
        <authorList>
            <consortium name="The Broad Institute Genomics Platform"/>
            <consortium name="The Broad Institute Genome Sequencing Center for Infectious Disease"/>
            <person name="Wu L."/>
            <person name="Ma J."/>
        </authorList>
    </citation>
    <scope>NUCLEOTIDE SEQUENCE [LARGE SCALE GENOMIC DNA]</scope>
    <source>
        <strain evidence="5">CGMCC 1.15399</strain>
    </source>
</reference>
<keyword evidence="5" id="KW-1185">Reference proteome</keyword>
<proteinExistence type="predicted"/>
<gene>
    <name evidence="4" type="ORF">ACFSJ0_26275</name>
</gene>
<dbReference type="InterPro" id="IPR052901">
    <property type="entry name" value="Bact_TGase-like"/>
</dbReference>
<feature type="transmembrane region" description="Helical" evidence="2">
    <location>
        <begin position="609"/>
        <end position="633"/>
    </location>
</feature>
<dbReference type="RefSeq" id="WP_219527022.1">
    <property type="nucleotide sequence ID" value="NZ_JAHKRM010000001.1"/>
</dbReference>
<dbReference type="Pfam" id="PF01841">
    <property type="entry name" value="Transglut_core"/>
    <property type="match status" value="1"/>
</dbReference>
<accession>A0ABW4GDV3</accession>
<feature type="region of interest" description="Disordered" evidence="1">
    <location>
        <begin position="330"/>
        <end position="360"/>
    </location>
</feature>
<name>A0ABW4GDV3_9ACTN</name>
<dbReference type="PANTHER" id="PTHR42736">
    <property type="entry name" value="PROTEIN-GLUTAMINE GAMMA-GLUTAMYLTRANSFERASE"/>
    <property type="match status" value="1"/>
</dbReference>
<sequence length="747" mass="77693">MSVVVVVLLAGTAGLAFDGVFALGALVPVVGVAAAVPGVVAYALVRVLPLWASLAVNLLAWLTAVSATLFRAQAMAGFLPSPASARAALLGVRDSWKALLTTILPAEGDGRTIVLAHFLVWAAAVAGTELTLRTRAVVLPVAPAVPVLAAAVVLGVGGPGSRLPSAAILVGLALVLALVRAARSVRTIVAGVPLLAGLVLVAVAAGTVLPFAAKPYDVRQLVAQPPPRPLAGVSPLDQVSAWLQNPYRQLFTVRSTAEANWRLAVLDRFDGVTWTSTAGYLPTGGRVPGDDNRGARDVVEQQFTLQKLAGPWLPAADRPQQVSFTGPATDRIASTNGIVPTTDPASSTEPTTNFATGTEPTLAPATGLMADPSTGMLASTATATAREGATYRVTSGIRRYSAAELREAVPAADQAALALPNGPDGRTAPQRARLATIARKATAGATSPMQQAVRLAAYLRKHAGYDVNSPPGHSYRSIEFFLTEAKKGTTEQFAASYALLARSLGLPSRVVVGFGPGKSQGGGVRQVLAGDVLAWAEVEFKGIGWVPFYPTPARSHAGESGDVAEGVSKQRQEVEQEISSENTKPGPKPTPHQPTQKPSPGKDGHETEIAWLPIAGAVAGGLLVGYLLAVTVLPPLRRHRRRRAGVAGAWRQTVVRLRAAGVPASSSVLTAQEVATLGVTALGAHAYEPLTGLADLANLTRFGDAPVDQTAVDTAWRHYADVDVLVRRKVAIPRRLARRLAPGSLLR</sequence>
<evidence type="ECO:0000259" key="3">
    <source>
        <dbReference type="SMART" id="SM00460"/>
    </source>
</evidence>
<feature type="domain" description="Transglutaminase-like" evidence="3">
    <location>
        <begin position="482"/>
        <end position="552"/>
    </location>
</feature>
<feature type="transmembrane region" description="Helical" evidence="2">
    <location>
        <begin position="112"/>
        <end position="130"/>
    </location>
</feature>
<dbReference type="Proteomes" id="UP001597097">
    <property type="component" value="Unassembled WGS sequence"/>
</dbReference>
<dbReference type="InterPro" id="IPR002931">
    <property type="entry name" value="Transglutaminase-like"/>
</dbReference>
<keyword evidence="2" id="KW-0812">Transmembrane</keyword>
<dbReference type="SMART" id="SM00460">
    <property type="entry name" value="TGc"/>
    <property type="match status" value="1"/>
</dbReference>
<dbReference type="PANTHER" id="PTHR42736:SF1">
    <property type="entry name" value="PROTEIN-GLUTAMINE GAMMA-GLUTAMYLTRANSFERASE"/>
    <property type="match status" value="1"/>
</dbReference>
<feature type="transmembrane region" description="Helical" evidence="2">
    <location>
        <begin position="194"/>
        <end position="213"/>
    </location>
</feature>
<dbReference type="InterPro" id="IPR021878">
    <property type="entry name" value="TgpA_N"/>
</dbReference>
<feature type="transmembrane region" description="Helical" evidence="2">
    <location>
        <begin position="163"/>
        <end position="182"/>
    </location>
</feature>
<feature type="region of interest" description="Disordered" evidence="1">
    <location>
        <begin position="556"/>
        <end position="606"/>
    </location>
</feature>
<evidence type="ECO:0000256" key="1">
    <source>
        <dbReference type="SAM" id="MobiDB-lite"/>
    </source>
</evidence>
<organism evidence="4 5">
    <name type="scientific">Nonomuraea guangzhouensis</name>
    <dbReference type="NCBI Taxonomy" id="1291555"/>
    <lineage>
        <taxon>Bacteria</taxon>
        <taxon>Bacillati</taxon>
        <taxon>Actinomycetota</taxon>
        <taxon>Actinomycetes</taxon>
        <taxon>Streptosporangiales</taxon>
        <taxon>Streptosporangiaceae</taxon>
        <taxon>Nonomuraea</taxon>
    </lineage>
</organism>
<protein>
    <submittedName>
        <fullName evidence="4">DUF3488 and transglutaminase-like domain-containing protein</fullName>
    </submittedName>
</protein>
<evidence type="ECO:0000313" key="5">
    <source>
        <dbReference type="Proteomes" id="UP001597097"/>
    </source>
</evidence>
<evidence type="ECO:0000256" key="2">
    <source>
        <dbReference type="SAM" id="Phobius"/>
    </source>
</evidence>
<feature type="transmembrane region" description="Helical" evidence="2">
    <location>
        <begin position="50"/>
        <end position="70"/>
    </location>
</feature>
<feature type="compositionally biased region" description="Polar residues" evidence="1">
    <location>
        <begin position="330"/>
        <end position="359"/>
    </location>
</feature>
<evidence type="ECO:0000313" key="4">
    <source>
        <dbReference type="EMBL" id="MFD1540588.1"/>
    </source>
</evidence>
<dbReference type="EMBL" id="JBHUCM010000019">
    <property type="protein sequence ID" value="MFD1540588.1"/>
    <property type="molecule type" value="Genomic_DNA"/>
</dbReference>
<feature type="transmembrane region" description="Helical" evidence="2">
    <location>
        <begin position="26"/>
        <end position="45"/>
    </location>
</feature>